<dbReference type="PRINTS" id="PR00412">
    <property type="entry name" value="EPOXHYDRLASE"/>
</dbReference>
<dbReference type="Gene3D" id="3.40.50.1820">
    <property type="entry name" value="alpha/beta hydrolase"/>
    <property type="match status" value="1"/>
</dbReference>
<keyword evidence="1" id="KW-0378">Hydrolase</keyword>
<dbReference type="PRINTS" id="PR00111">
    <property type="entry name" value="ABHYDROLASE"/>
</dbReference>
<dbReference type="InterPro" id="IPR000639">
    <property type="entry name" value="Epox_hydrolase-like"/>
</dbReference>
<dbReference type="Pfam" id="PF00561">
    <property type="entry name" value="Abhydrolase_1"/>
    <property type="match status" value="1"/>
</dbReference>
<dbReference type="GO" id="GO:0016787">
    <property type="term" value="F:hydrolase activity"/>
    <property type="evidence" value="ECO:0007669"/>
    <property type="project" value="UniProtKB-KW"/>
</dbReference>
<dbReference type="Proteomes" id="UP000030106">
    <property type="component" value="Unassembled WGS sequence"/>
</dbReference>
<dbReference type="InterPro" id="IPR029058">
    <property type="entry name" value="AB_hydrolase_fold"/>
</dbReference>
<proteinExistence type="inferred from homology"/>
<accession>A0A0A2VZE5</accession>
<dbReference type="EMBL" id="ANFO01000049">
    <property type="protein sequence ID" value="KGQ13266.1"/>
    <property type="molecule type" value="Genomic_DNA"/>
</dbReference>
<feature type="domain" description="AB hydrolase-1" evidence="3">
    <location>
        <begin position="21"/>
        <end position="187"/>
    </location>
</feature>
<name>A0A0A2VZE5_BEABA</name>
<protein>
    <submittedName>
        <fullName evidence="4">Haloalkane dehalogenase</fullName>
    </submittedName>
</protein>
<dbReference type="STRING" id="1245745.A0A0A2VZE5"/>
<evidence type="ECO:0000313" key="4">
    <source>
        <dbReference type="EMBL" id="KGQ13266.1"/>
    </source>
</evidence>
<comment type="caution">
    <text evidence="4">The sequence shown here is derived from an EMBL/GenBank/DDBJ whole genome shotgun (WGS) entry which is preliminary data.</text>
</comment>
<reference evidence="4 5" key="1">
    <citation type="submission" date="2012-10" db="EMBL/GenBank/DDBJ databases">
        <title>Genome sequencing and analysis of entomopathogenic fungi Beauveria bassiana D1-5.</title>
        <authorList>
            <person name="Li Q."/>
            <person name="Wang L."/>
            <person name="Zhang Z."/>
            <person name="Wang Q."/>
            <person name="Ren J."/>
            <person name="Wang M."/>
            <person name="Xu W."/>
            <person name="Wang J."/>
            <person name="Lu Y."/>
            <person name="Du Q."/>
            <person name="Sun Z."/>
        </authorList>
    </citation>
    <scope>NUCLEOTIDE SEQUENCE [LARGE SCALE GENOMIC DNA]</scope>
    <source>
        <strain evidence="4 5">D1-5</strain>
    </source>
</reference>
<dbReference type="InterPro" id="IPR000073">
    <property type="entry name" value="AB_hydrolase_1"/>
</dbReference>
<dbReference type="NCBIfam" id="NF002938">
    <property type="entry name" value="PRK03592.1"/>
    <property type="match status" value="1"/>
</dbReference>
<dbReference type="AlphaFoldDB" id="A0A0A2VZE5"/>
<evidence type="ECO:0000256" key="1">
    <source>
        <dbReference type="ARBA" id="ARBA00022801"/>
    </source>
</evidence>
<evidence type="ECO:0000313" key="5">
    <source>
        <dbReference type="Proteomes" id="UP000030106"/>
    </source>
</evidence>
<dbReference type="SUPFAM" id="SSF53474">
    <property type="entry name" value="alpha/beta-Hydrolases"/>
    <property type="match status" value="1"/>
</dbReference>
<evidence type="ECO:0000259" key="3">
    <source>
        <dbReference type="Pfam" id="PF00561"/>
    </source>
</evidence>
<dbReference type="PANTHER" id="PTHR43329">
    <property type="entry name" value="EPOXIDE HYDROLASE"/>
    <property type="match status" value="1"/>
</dbReference>
<organism evidence="4 5">
    <name type="scientific">Beauveria bassiana D1-5</name>
    <dbReference type="NCBI Taxonomy" id="1245745"/>
    <lineage>
        <taxon>Eukaryota</taxon>
        <taxon>Fungi</taxon>
        <taxon>Dikarya</taxon>
        <taxon>Ascomycota</taxon>
        <taxon>Pezizomycotina</taxon>
        <taxon>Sordariomycetes</taxon>
        <taxon>Hypocreomycetidae</taxon>
        <taxon>Hypocreales</taxon>
        <taxon>Cordycipitaceae</taxon>
        <taxon>Beauveria</taxon>
    </lineage>
</organism>
<evidence type="ECO:0000256" key="2">
    <source>
        <dbReference type="ARBA" id="ARBA00038334"/>
    </source>
</evidence>
<dbReference type="HOGENOM" id="CLU_020336_13_3_1"/>
<sequence length="286" mass="31736">MPAISVLDSIIHYEERGVGTPLVFLHGNPTTSYLWRNIMPAIDGQFHCYAPDLIGMGQSGSSSSGYGFSAHACYLDAWLKTLNLQDIILVGHDWGAALAFDWASRHPGHVKGVIFMEAVLKPMAWQSLPPPVAERFKALRTPPGEKIVLEDHDFIEKTLRATVLSTLSDKDIQAYTAPYTTPESRRPLLEWARAMPFDGEPAEVLKHIQCFNQWLANSEETPKLLLSFEDATGSLAINQEAVAWCRQHIANLTITPCGPAKHNAPEDRPEEIAAAINHWLNGYKSL</sequence>
<gene>
    <name evidence="4" type="ORF">BBAD15_g989</name>
</gene>
<comment type="similarity">
    <text evidence="2">Belongs to the AB hydrolase superfamily. Epoxide hydrolase family.</text>
</comment>